<evidence type="ECO:0000256" key="1">
    <source>
        <dbReference type="SAM" id="Phobius"/>
    </source>
</evidence>
<sequence length="165" mass="17705">MILRAVTLAAGLAGGFGAAQFPAYSQQYMQRLGGAVDALQQVVSDFDTSAKAEGLTRGGALSQMQGSAFVERRRADMTRTIDRYDRLRADLAVLQGQGPFMRAYHGARFTDPEIAARAWQAFQPALPLSVTSVIFAGVGFAVSAGGLRAILAVSRLRRRRKPMAA</sequence>
<evidence type="ECO:0000256" key="2">
    <source>
        <dbReference type="SAM" id="SignalP"/>
    </source>
</evidence>
<proteinExistence type="predicted"/>
<keyword evidence="4" id="KW-1185">Reference proteome</keyword>
<keyword evidence="1" id="KW-0472">Membrane</keyword>
<dbReference type="InterPro" id="IPR022584">
    <property type="entry name" value="DUF2937"/>
</dbReference>
<gene>
    <name evidence="3" type="ORF">ROLI_028940</name>
</gene>
<organism evidence="3 4">
    <name type="scientific">Roseobacter fucihabitans</name>
    <dbReference type="NCBI Taxonomy" id="1537242"/>
    <lineage>
        <taxon>Bacteria</taxon>
        <taxon>Pseudomonadati</taxon>
        <taxon>Pseudomonadota</taxon>
        <taxon>Alphaproteobacteria</taxon>
        <taxon>Rhodobacterales</taxon>
        <taxon>Roseobacteraceae</taxon>
        <taxon>Roseobacter</taxon>
    </lineage>
</organism>
<feature type="signal peptide" evidence="2">
    <location>
        <begin position="1"/>
        <end position="18"/>
    </location>
</feature>
<feature type="transmembrane region" description="Helical" evidence="1">
    <location>
        <begin position="133"/>
        <end position="153"/>
    </location>
</feature>
<reference evidence="4" key="2">
    <citation type="submission" date="2024-01" db="EMBL/GenBank/DDBJ databases">
        <title>Roseobacter fucihabitans sp. nov., isolated from the brown alga Fucus spiralis.</title>
        <authorList>
            <person name="Hahnke S."/>
            <person name="Berger M."/>
            <person name="Schlingloff A."/>
            <person name="Athale I."/>
            <person name="Neumann-Schaal M."/>
            <person name="Adenaya A."/>
            <person name="Poehlein A."/>
            <person name="Daniel R."/>
            <person name="Pertersen J."/>
            <person name="Brinkhoff T."/>
        </authorList>
    </citation>
    <scope>NUCLEOTIDE SEQUENCE [LARGE SCALE GENOMIC DNA]</scope>
    <source>
        <strain evidence="4">B14</strain>
    </source>
</reference>
<evidence type="ECO:0000313" key="3">
    <source>
        <dbReference type="EMBL" id="WVX49799.1"/>
    </source>
</evidence>
<evidence type="ECO:0008006" key="5">
    <source>
        <dbReference type="Google" id="ProtNLM"/>
    </source>
</evidence>
<keyword evidence="1" id="KW-1133">Transmembrane helix</keyword>
<feature type="chain" id="PRO_5047117630" description="DUF2937 family protein" evidence="2">
    <location>
        <begin position="19"/>
        <end position="165"/>
    </location>
</feature>
<protein>
    <recommendedName>
        <fullName evidence="5">DUF2937 family protein</fullName>
    </recommendedName>
</protein>
<dbReference type="EMBL" id="CP143423">
    <property type="protein sequence ID" value="WVX49799.1"/>
    <property type="molecule type" value="Genomic_DNA"/>
</dbReference>
<reference evidence="3 4" key="1">
    <citation type="submission" date="2015-07" db="EMBL/GenBank/DDBJ databases">
        <authorList>
            <person name="Voget S."/>
            <person name="Dogs M."/>
            <person name="Brinkhoff T.H."/>
            <person name="Daniel R."/>
        </authorList>
    </citation>
    <scope>NUCLEOTIDE SEQUENCE [LARGE SCALE GENOMIC DNA]</scope>
    <source>
        <strain evidence="3 4">B14</strain>
    </source>
</reference>
<keyword evidence="2" id="KW-0732">Signal</keyword>
<dbReference type="Pfam" id="PF11157">
    <property type="entry name" value="DUF2937"/>
    <property type="match status" value="1"/>
</dbReference>
<dbReference type="RefSeq" id="WP_187429228.1">
    <property type="nucleotide sequence ID" value="NZ_CP143423.1"/>
</dbReference>
<accession>A0ABZ2BUR8</accession>
<keyword evidence="1" id="KW-0812">Transmembrane</keyword>
<evidence type="ECO:0000313" key="4">
    <source>
        <dbReference type="Proteomes" id="UP001318682"/>
    </source>
</evidence>
<dbReference type="Proteomes" id="UP001318682">
    <property type="component" value="Chromosome"/>
</dbReference>
<name>A0ABZ2BUR8_9RHOB</name>